<dbReference type="InterPro" id="IPR015943">
    <property type="entry name" value="WD40/YVTN_repeat-like_dom_sf"/>
</dbReference>
<dbReference type="PANTHER" id="PTHR19849">
    <property type="entry name" value="PHOSPHOLIPASE A-2-ACTIVATING PROTEIN"/>
    <property type="match status" value="1"/>
</dbReference>
<dbReference type="AlphaFoldDB" id="A0A8J5KPI6"/>
<dbReference type="InterPro" id="IPR019775">
    <property type="entry name" value="WD40_repeat_CS"/>
</dbReference>
<dbReference type="SUPFAM" id="SSF50978">
    <property type="entry name" value="WD40 repeat-like"/>
    <property type="match status" value="1"/>
</dbReference>
<dbReference type="GO" id="GO:0043161">
    <property type="term" value="P:proteasome-mediated ubiquitin-dependent protein catabolic process"/>
    <property type="evidence" value="ECO:0007669"/>
    <property type="project" value="TreeGrafter"/>
</dbReference>
<accession>A0A8J5KPI6</accession>
<dbReference type="FunFam" id="2.130.10.10:FF:003656">
    <property type="entry name" value="Transducin family protein / WD-40 repeat family protein"/>
    <property type="match status" value="1"/>
</dbReference>
<dbReference type="InterPro" id="IPR036322">
    <property type="entry name" value="WD40_repeat_dom_sf"/>
</dbReference>
<dbReference type="SMART" id="SM00320">
    <property type="entry name" value="WD40"/>
    <property type="match status" value="3"/>
</dbReference>
<protein>
    <submittedName>
        <fullName evidence="5">Uncharacterized protein</fullName>
    </submittedName>
</protein>
<dbReference type="GO" id="GO:0005634">
    <property type="term" value="C:nucleus"/>
    <property type="evidence" value="ECO:0007669"/>
    <property type="project" value="TreeGrafter"/>
</dbReference>
<reference evidence="5 6" key="1">
    <citation type="submission" date="2020-08" db="EMBL/GenBank/DDBJ databases">
        <title>Plant Genome Project.</title>
        <authorList>
            <person name="Zhang R.-G."/>
        </authorList>
    </citation>
    <scope>NUCLEOTIDE SEQUENCE [LARGE SCALE GENOMIC DNA]</scope>
    <source>
        <tissue evidence="5">Rhizome</tissue>
    </source>
</reference>
<evidence type="ECO:0000256" key="2">
    <source>
        <dbReference type="ARBA" id="ARBA00022574"/>
    </source>
</evidence>
<dbReference type="Proteomes" id="UP000734854">
    <property type="component" value="Unassembled WGS sequence"/>
</dbReference>
<feature type="repeat" description="WD" evidence="4">
    <location>
        <begin position="14"/>
        <end position="44"/>
    </location>
</feature>
<dbReference type="GO" id="GO:0043130">
    <property type="term" value="F:ubiquitin binding"/>
    <property type="evidence" value="ECO:0007669"/>
    <property type="project" value="TreeGrafter"/>
</dbReference>
<dbReference type="PROSITE" id="PS00678">
    <property type="entry name" value="WD_REPEATS_1"/>
    <property type="match status" value="1"/>
</dbReference>
<evidence type="ECO:0000313" key="5">
    <source>
        <dbReference type="EMBL" id="KAG6484355.1"/>
    </source>
</evidence>
<dbReference type="PROSITE" id="PS50082">
    <property type="entry name" value="WD_REPEATS_2"/>
    <property type="match status" value="2"/>
</dbReference>
<dbReference type="InterPro" id="IPR001680">
    <property type="entry name" value="WD40_rpt"/>
</dbReference>
<evidence type="ECO:0000256" key="4">
    <source>
        <dbReference type="PROSITE-ProRule" id="PRU00221"/>
    </source>
</evidence>
<dbReference type="Gene3D" id="2.130.10.10">
    <property type="entry name" value="YVTN repeat-like/Quinoprotein amine dehydrogenase"/>
    <property type="match status" value="1"/>
</dbReference>
<gene>
    <name evidence="5" type="ORF">ZIOFF_052870</name>
</gene>
<evidence type="ECO:0000313" key="6">
    <source>
        <dbReference type="Proteomes" id="UP000734854"/>
    </source>
</evidence>
<keyword evidence="6" id="KW-1185">Reference proteome</keyword>
<dbReference type="GO" id="GO:0010992">
    <property type="term" value="P:ubiquitin recycling"/>
    <property type="evidence" value="ECO:0007669"/>
    <property type="project" value="TreeGrafter"/>
</dbReference>
<keyword evidence="3" id="KW-0677">Repeat</keyword>
<dbReference type="PANTHER" id="PTHR19849:SF0">
    <property type="entry name" value="PHOSPHOLIPASE A-2-ACTIVATING PROTEIN"/>
    <property type="match status" value="1"/>
</dbReference>
<keyword evidence="2 4" id="KW-0853">WD repeat</keyword>
<dbReference type="GO" id="GO:0005737">
    <property type="term" value="C:cytoplasm"/>
    <property type="evidence" value="ECO:0007669"/>
    <property type="project" value="TreeGrafter"/>
</dbReference>
<keyword evidence="1" id="KW-0963">Cytoplasm</keyword>
<comment type="caution">
    <text evidence="5">The sequence shown here is derived from an EMBL/GenBank/DDBJ whole genome shotgun (WGS) entry which is preliminary data.</text>
</comment>
<name>A0A8J5KPI6_ZINOF</name>
<dbReference type="EMBL" id="JACMSC010000015">
    <property type="protein sequence ID" value="KAG6484355.1"/>
    <property type="molecule type" value="Genomic_DNA"/>
</dbReference>
<proteinExistence type="predicted"/>
<evidence type="ECO:0000256" key="3">
    <source>
        <dbReference type="ARBA" id="ARBA00022737"/>
    </source>
</evidence>
<dbReference type="Pfam" id="PF00400">
    <property type="entry name" value="WD40"/>
    <property type="match status" value="3"/>
</dbReference>
<feature type="repeat" description="WD" evidence="4">
    <location>
        <begin position="60"/>
        <end position="106"/>
    </location>
</feature>
<evidence type="ECO:0000256" key="1">
    <source>
        <dbReference type="ARBA" id="ARBA00022490"/>
    </source>
</evidence>
<sequence>MTIDGCNYRLSCTLRAHEDDVRRICLCGNSGIATSSRDKTVRFWVPDPEKKHGYLLSKTLAGHTSFVGPLAWIPPGERFPEGGIVSGGMDTLVLLWDLGRGEIVEKLEGHQFQVTGIAIDDNGDIISSSLDCTIRRWRQCKTVEFWEAHKVAIQAVLKLSSGEFVTDTVRGLAVMPGYGLLSASHDCILPVPRALVLVLDWVLRLPTSALVRLPLLSLFGTSVSPLTLSLLDALTLFALPASVAPSVPSFATSFIPWFEQS</sequence>
<organism evidence="5 6">
    <name type="scientific">Zingiber officinale</name>
    <name type="common">Ginger</name>
    <name type="synonym">Amomum zingiber</name>
    <dbReference type="NCBI Taxonomy" id="94328"/>
    <lineage>
        <taxon>Eukaryota</taxon>
        <taxon>Viridiplantae</taxon>
        <taxon>Streptophyta</taxon>
        <taxon>Embryophyta</taxon>
        <taxon>Tracheophyta</taxon>
        <taxon>Spermatophyta</taxon>
        <taxon>Magnoliopsida</taxon>
        <taxon>Liliopsida</taxon>
        <taxon>Zingiberales</taxon>
        <taxon>Zingiberaceae</taxon>
        <taxon>Zingiber</taxon>
    </lineage>
</organism>